<feature type="domain" description="UspA" evidence="2">
    <location>
        <begin position="5"/>
        <end position="123"/>
    </location>
</feature>
<dbReference type="RefSeq" id="WP_216713209.1">
    <property type="nucleotide sequence ID" value="NZ_JACVEL010000001.1"/>
</dbReference>
<gene>
    <name evidence="3" type="ORF">H9Y05_00515</name>
</gene>
<name>A0A8J6TWB7_9FLAO</name>
<dbReference type="Pfam" id="PF00582">
    <property type="entry name" value="Usp"/>
    <property type="match status" value="2"/>
</dbReference>
<evidence type="ECO:0000259" key="2">
    <source>
        <dbReference type="Pfam" id="PF00582"/>
    </source>
</evidence>
<keyword evidence="4" id="KW-1185">Reference proteome</keyword>
<accession>A0A8J6TWB7</accession>
<protein>
    <submittedName>
        <fullName evidence="3">Universal stress protein</fullName>
    </submittedName>
</protein>
<dbReference type="InterPro" id="IPR006016">
    <property type="entry name" value="UspA"/>
</dbReference>
<evidence type="ECO:0000313" key="4">
    <source>
        <dbReference type="Proteomes" id="UP000652681"/>
    </source>
</evidence>
<dbReference type="EMBL" id="JACVEL010000001">
    <property type="protein sequence ID" value="MBC9810946.1"/>
    <property type="molecule type" value="Genomic_DNA"/>
</dbReference>
<reference evidence="3" key="1">
    <citation type="submission" date="2020-09" db="EMBL/GenBank/DDBJ databases">
        <title>Taishania pollutisoli gen. nov., sp. nov., Isolated from Tetrabromobisphenol A-Contaminated Soil.</title>
        <authorList>
            <person name="Chen Q."/>
        </authorList>
    </citation>
    <scope>NUCLEOTIDE SEQUENCE</scope>
    <source>
        <strain evidence="3">CZZ-1</strain>
    </source>
</reference>
<feature type="domain" description="UspA" evidence="2">
    <location>
        <begin position="133"/>
        <end position="249"/>
    </location>
</feature>
<proteinExistence type="inferred from homology"/>
<dbReference type="Proteomes" id="UP000652681">
    <property type="component" value="Unassembled WGS sequence"/>
</dbReference>
<dbReference type="Gene3D" id="3.40.50.12370">
    <property type="match status" value="1"/>
</dbReference>
<dbReference type="PANTHER" id="PTHR46268">
    <property type="entry name" value="STRESS RESPONSE PROTEIN NHAX"/>
    <property type="match status" value="1"/>
</dbReference>
<dbReference type="CDD" id="cd00293">
    <property type="entry name" value="USP-like"/>
    <property type="match status" value="2"/>
</dbReference>
<comment type="similarity">
    <text evidence="1">Belongs to the universal stress protein A family.</text>
</comment>
<organism evidence="3 4">
    <name type="scientific">Taishania pollutisoli</name>
    <dbReference type="NCBI Taxonomy" id="2766479"/>
    <lineage>
        <taxon>Bacteria</taxon>
        <taxon>Pseudomonadati</taxon>
        <taxon>Bacteroidota</taxon>
        <taxon>Flavobacteriia</taxon>
        <taxon>Flavobacteriales</taxon>
        <taxon>Crocinitomicaceae</taxon>
        <taxon>Taishania</taxon>
    </lineage>
</organism>
<dbReference type="SUPFAM" id="SSF52402">
    <property type="entry name" value="Adenine nucleotide alpha hydrolases-like"/>
    <property type="match status" value="2"/>
</dbReference>
<evidence type="ECO:0000256" key="1">
    <source>
        <dbReference type="ARBA" id="ARBA00008791"/>
    </source>
</evidence>
<evidence type="ECO:0000313" key="3">
    <source>
        <dbReference type="EMBL" id="MBC9810946.1"/>
    </source>
</evidence>
<comment type="caution">
    <text evidence="3">The sequence shown here is derived from an EMBL/GenBank/DDBJ whole genome shotgun (WGS) entry which is preliminary data.</text>
</comment>
<dbReference type="AlphaFoldDB" id="A0A8J6TWB7"/>
<sequence>MNLYIVPHDLTEVGNSALRHALHLCNKVEAEIRILHLVANKNEINSASLKIDKMIESLEIPEKATITTQVQPGSIFEDIGRIATKAAAQLIIMGTHGQHGFQKLFRSHAIQVITSCDIPFLIVQKTTPTKDLRNIVVPIDLTKESLQIVNLAGDVANIYGAEVHVIGNKQNDELLNQQMKNRIQIVKKQYEERNVPSKVEFLKDGGSYSKKVIEYSKKNDVDLIAIAYHSESLLPQFDKFAQNLITNSELLPCLVLNSKQASALYF</sequence>
<dbReference type="PANTHER" id="PTHR46268:SF6">
    <property type="entry name" value="UNIVERSAL STRESS PROTEIN UP12"/>
    <property type="match status" value="1"/>
</dbReference>